<evidence type="ECO:0000313" key="1">
    <source>
        <dbReference type="EMBL" id="GFS69970.1"/>
    </source>
</evidence>
<protein>
    <submittedName>
        <fullName evidence="1">Uncharacterized protein</fullName>
    </submittedName>
</protein>
<name>A0A8X6MNR6_NEPPI</name>
<keyword evidence="2" id="KW-1185">Reference proteome</keyword>
<comment type="caution">
    <text evidence="1">The sequence shown here is derived from an EMBL/GenBank/DDBJ whole genome shotgun (WGS) entry which is preliminary data.</text>
</comment>
<proteinExistence type="predicted"/>
<dbReference type="Proteomes" id="UP000887013">
    <property type="component" value="Unassembled WGS sequence"/>
</dbReference>
<gene>
    <name evidence="1" type="ORF">NPIL_387391</name>
</gene>
<accession>A0A8X6MNR6</accession>
<sequence>MDTNQTNTVAEAVSIPTIMTIVNNISHSDQCLHADTKITEYINLIPNINFNSQEEKNHTLQTSLVSKKKFDQNLTSLNMKNLE</sequence>
<dbReference type="EMBL" id="BMAW01095365">
    <property type="protein sequence ID" value="GFS69970.1"/>
    <property type="molecule type" value="Genomic_DNA"/>
</dbReference>
<evidence type="ECO:0000313" key="2">
    <source>
        <dbReference type="Proteomes" id="UP000887013"/>
    </source>
</evidence>
<reference evidence="1" key="1">
    <citation type="submission" date="2020-08" db="EMBL/GenBank/DDBJ databases">
        <title>Multicomponent nature underlies the extraordinary mechanical properties of spider dragline silk.</title>
        <authorList>
            <person name="Kono N."/>
            <person name="Nakamura H."/>
            <person name="Mori M."/>
            <person name="Yoshida Y."/>
            <person name="Ohtoshi R."/>
            <person name="Malay A.D."/>
            <person name="Moran D.A.P."/>
            <person name="Tomita M."/>
            <person name="Numata K."/>
            <person name="Arakawa K."/>
        </authorList>
    </citation>
    <scope>NUCLEOTIDE SEQUENCE</scope>
</reference>
<organism evidence="1 2">
    <name type="scientific">Nephila pilipes</name>
    <name type="common">Giant wood spider</name>
    <name type="synonym">Nephila maculata</name>
    <dbReference type="NCBI Taxonomy" id="299642"/>
    <lineage>
        <taxon>Eukaryota</taxon>
        <taxon>Metazoa</taxon>
        <taxon>Ecdysozoa</taxon>
        <taxon>Arthropoda</taxon>
        <taxon>Chelicerata</taxon>
        <taxon>Arachnida</taxon>
        <taxon>Araneae</taxon>
        <taxon>Araneomorphae</taxon>
        <taxon>Entelegynae</taxon>
        <taxon>Araneoidea</taxon>
        <taxon>Nephilidae</taxon>
        <taxon>Nephila</taxon>
    </lineage>
</organism>
<dbReference type="AlphaFoldDB" id="A0A8X6MNR6"/>